<dbReference type="InterPro" id="IPR006419">
    <property type="entry name" value="NMN_transpt_PnuC"/>
</dbReference>
<evidence type="ECO:0000256" key="8">
    <source>
        <dbReference type="ARBA" id="ARBA00022989"/>
    </source>
</evidence>
<keyword evidence="6" id="KW-1003">Cell membrane</keyword>
<accession>A0A0W0X0K0</accession>
<evidence type="ECO:0000313" key="12">
    <source>
        <dbReference type="Proteomes" id="UP000054858"/>
    </source>
</evidence>
<dbReference type="PANTHER" id="PTHR36122">
    <property type="entry name" value="NICOTINAMIDE RIBOSIDE TRANSPORTER PNUC"/>
    <property type="match status" value="1"/>
</dbReference>
<evidence type="ECO:0000256" key="2">
    <source>
        <dbReference type="ARBA" id="ARBA00004651"/>
    </source>
</evidence>
<gene>
    <name evidence="11" type="ORF">Loak_1768</name>
</gene>
<comment type="function">
    <text evidence="1">Required for nicotinamide riboside transport across the inner membrane.</text>
</comment>
<dbReference type="AlphaFoldDB" id="A0A0W0X0K0"/>
<keyword evidence="5" id="KW-0813">Transport</keyword>
<evidence type="ECO:0000256" key="1">
    <source>
        <dbReference type="ARBA" id="ARBA00002672"/>
    </source>
</evidence>
<dbReference type="RefSeq" id="WP_035893663.1">
    <property type="nucleotide sequence ID" value="NZ_LCUA01000002.1"/>
</dbReference>
<dbReference type="EMBL" id="LNYP01000029">
    <property type="protein sequence ID" value="KTD38092.1"/>
    <property type="molecule type" value="Genomic_DNA"/>
</dbReference>
<dbReference type="GO" id="GO:0005886">
    <property type="term" value="C:plasma membrane"/>
    <property type="evidence" value="ECO:0007669"/>
    <property type="project" value="UniProtKB-SubCell"/>
</dbReference>
<reference evidence="11 12" key="1">
    <citation type="submission" date="2015-11" db="EMBL/GenBank/DDBJ databases">
        <title>Genomic analysis of 38 Legionella species identifies large and diverse effector repertoires.</title>
        <authorList>
            <person name="Burstein D."/>
            <person name="Amaro F."/>
            <person name="Zusman T."/>
            <person name="Lifshitz Z."/>
            <person name="Cohen O."/>
            <person name="Gilbert J.A."/>
            <person name="Pupko T."/>
            <person name="Shuman H.A."/>
            <person name="Segal G."/>
        </authorList>
    </citation>
    <scope>NUCLEOTIDE SEQUENCE [LARGE SCALE GENOMIC DNA]</scope>
    <source>
        <strain evidence="11 12">Oak Ridge-10</strain>
    </source>
</reference>
<evidence type="ECO:0000256" key="4">
    <source>
        <dbReference type="ARBA" id="ARBA00017522"/>
    </source>
</evidence>
<feature type="transmembrane region" description="Helical" evidence="10">
    <location>
        <begin position="90"/>
        <end position="108"/>
    </location>
</feature>
<evidence type="ECO:0000256" key="9">
    <source>
        <dbReference type="ARBA" id="ARBA00023136"/>
    </source>
</evidence>
<dbReference type="Pfam" id="PF04973">
    <property type="entry name" value="NMN_transporter"/>
    <property type="match status" value="1"/>
</dbReference>
<comment type="caution">
    <text evidence="11">The sequence shown here is derived from an EMBL/GenBank/DDBJ whole genome shotgun (WGS) entry which is preliminary data.</text>
</comment>
<dbReference type="NCBIfam" id="TIGR01528">
    <property type="entry name" value="NMN_trans_PnuC"/>
    <property type="match status" value="1"/>
</dbReference>
<organism evidence="11 12">
    <name type="scientific">Legionella oakridgensis</name>
    <dbReference type="NCBI Taxonomy" id="29423"/>
    <lineage>
        <taxon>Bacteria</taxon>
        <taxon>Pseudomonadati</taxon>
        <taxon>Pseudomonadota</taxon>
        <taxon>Gammaproteobacteria</taxon>
        <taxon>Legionellales</taxon>
        <taxon>Legionellaceae</taxon>
        <taxon>Legionella</taxon>
    </lineage>
</organism>
<comment type="similarity">
    <text evidence="3">Belongs to the nicotinamide ribonucleoside (NR) uptake permease (TC 4.B.1) family.</text>
</comment>
<proteinExistence type="inferred from homology"/>
<name>A0A0W0X0K0_9GAMM</name>
<keyword evidence="9 10" id="KW-0472">Membrane</keyword>
<sequence>MFYDLIGAIASLLSTYYFIRQNNKAWAIALLATALNGWLYWQTGIYADMCLESFYFLSAGYGWYRWTQSLNSQGKQRSITRLTNKQGTSLLMAGMLLYLVIFYLLTTYSDSNIAKLDALTTSISLIAQWLMCYKIIITWVLWFMADALYAWIYWQKELPFHALLMLLYTGLAIVGYLVWLTQYSAARKMSVPKV</sequence>
<feature type="transmembrane region" description="Helical" evidence="10">
    <location>
        <begin position="129"/>
        <end position="154"/>
    </location>
</feature>
<evidence type="ECO:0000313" key="11">
    <source>
        <dbReference type="EMBL" id="KTD38092.1"/>
    </source>
</evidence>
<evidence type="ECO:0000256" key="7">
    <source>
        <dbReference type="ARBA" id="ARBA00022692"/>
    </source>
</evidence>
<dbReference type="GO" id="GO:0034257">
    <property type="term" value="F:nicotinamide riboside transmembrane transporter activity"/>
    <property type="evidence" value="ECO:0007669"/>
    <property type="project" value="InterPro"/>
</dbReference>
<keyword evidence="7 10" id="KW-0812">Transmembrane</keyword>
<dbReference type="PANTHER" id="PTHR36122:SF2">
    <property type="entry name" value="NICOTINAMIDE RIBOSIDE TRANSPORTER PNUC"/>
    <property type="match status" value="1"/>
</dbReference>
<feature type="transmembrane region" description="Helical" evidence="10">
    <location>
        <begin position="25"/>
        <end position="41"/>
    </location>
</feature>
<keyword evidence="8 10" id="KW-1133">Transmembrane helix</keyword>
<evidence type="ECO:0000256" key="10">
    <source>
        <dbReference type="SAM" id="Phobius"/>
    </source>
</evidence>
<evidence type="ECO:0000256" key="3">
    <source>
        <dbReference type="ARBA" id="ARBA00006669"/>
    </source>
</evidence>
<feature type="transmembrane region" description="Helical" evidence="10">
    <location>
        <begin position="160"/>
        <end position="180"/>
    </location>
</feature>
<protein>
    <recommendedName>
        <fullName evidence="4">Nicotinamide riboside transporter PnuC</fullName>
    </recommendedName>
</protein>
<comment type="subcellular location">
    <subcellularLocation>
        <location evidence="2">Cell membrane</location>
        <topology evidence="2">Multi-pass membrane protein</topology>
    </subcellularLocation>
</comment>
<evidence type="ECO:0000256" key="5">
    <source>
        <dbReference type="ARBA" id="ARBA00022448"/>
    </source>
</evidence>
<evidence type="ECO:0000256" key="6">
    <source>
        <dbReference type="ARBA" id="ARBA00022475"/>
    </source>
</evidence>
<dbReference type="Proteomes" id="UP000054858">
    <property type="component" value="Unassembled WGS sequence"/>
</dbReference>